<feature type="signal peptide" evidence="1">
    <location>
        <begin position="1"/>
        <end position="27"/>
    </location>
</feature>
<name>A0A1G7YBV1_9BURK</name>
<dbReference type="Proteomes" id="UP000199706">
    <property type="component" value="Unassembled WGS sequence"/>
</dbReference>
<evidence type="ECO:0000313" key="2">
    <source>
        <dbReference type="EMBL" id="SDG93470.1"/>
    </source>
</evidence>
<sequence length="192" mass="20882">MRKSMLNVLAITTASLALFTMASPSQATDFTDHKAIYKANVFQHDQAGHLVAFGIPMGVPLSAELVTAPKCSKTPWEATAPCRVEADDDHAGKVDVDLFGVPKVIDHRGHRIYNDPMIETQNGVVVGVGATVYVDGAWAFRTALIEQFGQPVVNAETGEEVWAGAADGYTLRLQHNESMWPTVLWVSKGKQF</sequence>
<reference evidence="2 3" key="1">
    <citation type="submission" date="2016-10" db="EMBL/GenBank/DDBJ databases">
        <authorList>
            <person name="de Groot N.N."/>
        </authorList>
    </citation>
    <scope>NUCLEOTIDE SEQUENCE [LARGE SCALE GENOMIC DNA]</scope>
    <source>
        <strain evidence="2 3">LMG 2247</strain>
    </source>
</reference>
<dbReference type="RefSeq" id="WP_090685393.1">
    <property type="nucleotide sequence ID" value="NZ_FNCJ01000006.1"/>
</dbReference>
<evidence type="ECO:0000256" key="1">
    <source>
        <dbReference type="SAM" id="SignalP"/>
    </source>
</evidence>
<dbReference type="AlphaFoldDB" id="A0A1G7YBV1"/>
<organism evidence="2 3">
    <name type="scientific">Paraburkholderia phenazinium</name>
    <dbReference type="NCBI Taxonomy" id="60549"/>
    <lineage>
        <taxon>Bacteria</taxon>
        <taxon>Pseudomonadati</taxon>
        <taxon>Pseudomonadota</taxon>
        <taxon>Betaproteobacteria</taxon>
        <taxon>Burkholderiales</taxon>
        <taxon>Burkholderiaceae</taxon>
        <taxon>Paraburkholderia</taxon>
    </lineage>
</organism>
<dbReference type="EMBL" id="FNCJ01000006">
    <property type="protein sequence ID" value="SDG93470.1"/>
    <property type="molecule type" value="Genomic_DNA"/>
</dbReference>
<gene>
    <name evidence="2" type="ORF">SAMN05216466_106107</name>
</gene>
<protein>
    <submittedName>
        <fullName evidence="2">Uncharacterized protein</fullName>
    </submittedName>
</protein>
<evidence type="ECO:0000313" key="3">
    <source>
        <dbReference type="Proteomes" id="UP000199706"/>
    </source>
</evidence>
<feature type="chain" id="PRO_5011500869" evidence="1">
    <location>
        <begin position="28"/>
        <end position="192"/>
    </location>
</feature>
<proteinExistence type="predicted"/>
<accession>A0A1G7YBV1</accession>
<keyword evidence="1" id="KW-0732">Signal</keyword>